<feature type="binding site" evidence="5">
    <location>
        <position position="338"/>
    </location>
    <ligand>
        <name>Zn(2+)</name>
        <dbReference type="ChEBI" id="CHEBI:29105"/>
    </ligand>
</feature>
<dbReference type="HAMAP" id="MF_03043">
    <property type="entry name" value="QTRT2"/>
    <property type="match status" value="1"/>
</dbReference>
<comment type="function">
    <text evidence="5">Non-catalytic subunit of the queuine tRNA-ribosyltransferase (TGT) that catalyzes the base-exchange of a guanine (G) residue with queuine (Q) at position 34 (anticodon wobble position) in tRNAs with GU(N) anticodons (tRNA-Asp, -Asn, -His and -Tyr), resulting in the hypermodified nucleoside queuosine (7-(((4,5-cis-dihydroxy-2-cyclopenten-1-yl)amino)methyl)-7-deazaguanosine).</text>
</comment>
<reference evidence="8" key="2">
    <citation type="journal article" date="2023" name="Microbiol Resour">
        <title>Decontamination and Annotation of the Draft Genome Sequence of the Oomycete Lagenidium giganteum ARSEF 373.</title>
        <authorList>
            <person name="Morgan W.R."/>
            <person name="Tartar A."/>
        </authorList>
    </citation>
    <scope>NUCLEOTIDE SEQUENCE</scope>
    <source>
        <strain evidence="8">ARSEF 373</strain>
    </source>
</reference>
<dbReference type="SUPFAM" id="SSF51713">
    <property type="entry name" value="tRNA-guanine transglycosylase"/>
    <property type="match status" value="1"/>
</dbReference>
<proteinExistence type="inferred from homology"/>
<dbReference type="Gene3D" id="3.20.20.105">
    <property type="entry name" value="Queuine tRNA-ribosyltransferase-like"/>
    <property type="match status" value="1"/>
</dbReference>
<dbReference type="EMBL" id="DAKRPA010000236">
    <property type="protein sequence ID" value="DAZ94717.1"/>
    <property type="molecule type" value="Genomic_DNA"/>
</dbReference>
<gene>
    <name evidence="8" type="ORF">N0F65_012670</name>
</gene>
<dbReference type="Proteomes" id="UP001146120">
    <property type="component" value="Unassembled WGS sequence"/>
</dbReference>
<name>A0AAV2YIA8_9STRA</name>
<protein>
    <recommendedName>
        <fullName evidence="5">Queuine tRNA-ribosyltransferase accessory subunit 2</fullName>
    </recommendedName>
    <alternativeName>
        <fullName evidence="5">Queuine tRNA-ribosyltransferase domain-containing protein 1</fullName>
    </alternativeName>
</protein>
<feature type="domain" description="tRNA-guanine(15) transglycosylase-like" evidence="7">
    <location>
        <begin position="36"/>
        <end position="398"/>
    </location>
</feature>
<dbReference type="InterPro" id="IPR002616">
    <property type="entry name" value="tRNA_ribo_trans-like"/>
</dbReference>
<evidence type="ECO:0000256" key="2">
    <source>
        <dbReference type="ARBA" id="ARBA00022694"/>
    </source>
</evidence>
<feature type="binding site" evidence="5">
    <location>
        <position position="367"/>
    </location>
    <ligand>
        <name>Zn(2+)</name>
        <dbReference type="ChEBI" id="CHEBI:29105"/>
    </ligand>
</feature>
<comment type="cofactor">
    <cofactor evidence="5">
        <name>Zn(2+)</name>
        <dbReference type="ChEBI" id="CHEBI:29105"/>
    </cofactor>
    <text evidence="5">Binds 1 zinc ion per subunit.</text>
</comment>
<feature type="binding site" evidence="5">
    <location>
        <position position="341"/>
    </location>
    <ligand>
        <name>Zn(2+)</name>
        <dbReference type="ChEBI" id="CHEBI:29105"/>
    </ligand>
</feature>
<comment type="similarity">
    <text evidence="5">Belongs to the queuine tRNA-ribosyltransferase family. QTRT2 subfamily.</text>
</comment>
<keyword evidence="4 5" id="KW-0862">Zinc</keyword>
<dbReference type="Pfam" id="PF01702">
    <property type="entry name" value="TGT"/>
    <property type="match status" value="1"/>
</dbReference>
<evidence type="ECO:0000256" key="6">
    <source>
        <dbReference type="SAM" id="MobiDB-lite"/>
    </source>
</evidence>
<dbReference type="InterPro" id="IPR028592">
    <property type="entry name" value="QTRTD1"/>
</dbReference>
<keyword evidence="2 5" id="KW-0819">tRNA processing</keyword>
<comment type="subunit">
    <text evidence="5">Heterodimer of a catalytic subunit and an accessory subunit.</text>
</comment>
<keyword evidence="1 5" id="KW-0963">Cytoplasm</keyword>
<dbReference type="InterPro" id="IPR050852">
    <property type="entry name" value="Queuine_tRNA-ribosyltrfase"/>
</dbReference>
<organism evidence="8 9">
    <name type="scientific">Lagenidium giganteum</name>
    <dbReference type="NCBI Taxonomy" id="4803"/>
    <lineage>
        <taxon>Eukaryota</taxon>
        <taxon>Sar</taxon>
        <taxon>Stramenopiles</taxon>
        <taxon>Oomycota</taxon>
        <taxon>Peronosporomycetes</taxon>
        <taxon>Pythiales</taxon>
        <taxon>Pythiaceae</taxon>
    </lineage>
</organism>
<dbReference type="NCBIfam" id="TIGR00449">
    <property type="entry name" value="tgt_general"/>
    <property type="match status" value="1"/>
</dbReference>
<comment type="subcellular location">
    <subcellularLocation>
        <location evidence="5">Cytoplasm</location>
    </subcellularLocation>
</comment>
<keyword evidence="3 5" id="KW-0479">Metal-binding</keyword>
<evidence type="ECO:0000256" key="4">
    <source>
        <dbReference type="ARBA" id="ARBA00022833"/>
    </source>
</evidence>
<accession>A0AAV2YIA8</accession>
<dbReference type="PANTHER" id="PTHR46064:SF1">
    <property type="entry name" value="QUEUINE TRNA-RIBOSYLTRANSFERASE ACCESSORY SUBUNIT 2"/>
    <property type="match status" value="1"/>
</dbReference>
<evidence type="ECO:0000256" key="3">
    <source>
        <dbReference type="ARBA" id="ARBA00022723"/>
    </source>
</evidence>
<comment type="caution">
    <text evidence="8">The sequence shown here is derived from an EMBL/GenBank/DDBJ whole genome shotgun (WGS) entry which is preliminary data.</text>
</comment>
<evidence type="ECO:0000313" key="9">
    <source>
        <dbReference type="Proteomes" id="UP001146120"/>
    </source>
</evidence>
<feature type="binding site" evidence="5">
    <location>
        <position position="336"/>
    </location>
    <ligand>
        <name>Zn(2+)</name>
        <dbReference type="ChEBI" id="CHEBI:29105"/>
    </ligand>
</feature>
<evidence type="ECO:0000259" key="7">
    <source>
        <dbReference type="Pfam" id="PF01702"/>
    </source>
</evidence>
<dbReference type="AlphaFoldDB" id="A0AAV2YIA8"/>
<dbReference type="GO" id="GO:0005737">
    <property type="term" value="C:cytoplasm"/>
    <property type="evidence" value="ECO:0007669"/>
    <property type="project" value="UniProtKB-SubCell"/>
</dbReference>
<reference evidence="8" key="1">
    <citation type="submission" date="2022-11" db="EMBL/GenBank/DDBJ databases">
        <authorList>
            <person name="Morgan W.R."/>
            <person name="Tartar A."/>
        </authorList>
    </citation>
    <scope>NUCLEOTIDE SEQUENCE</scope>
    <source>
        <strain evidence="8">ARSEF 373</strain>
    </source>
</reference>
<keyword evidence="9" id="KW-1185">Reference proteome</keyword>
<feature type="region of interest" description="Disordered" evidence="6">
    <location>
        <begin position="410"/>
        <end position="465"/>
    </location>
</feature>
<feature type="compositionally biased region" description="Basic and acidic residues" evidence="6">
    <location>
        <begin position="415"/>
        <end position="446"/>
    </location>
</feature>
<sequence>MSTAAAAASATTSVFHANASTSATMATQRAKHALLRTGKLFKDVSTPCYIPPTICGSVPHLTPDNCKKLPDLTTQMINFADIFTSLDFVKKTKSDFRTFMNTQDYRLLLSARDYIDDSNPATSKAGNAIETPRGRKLVTSKDLMDVASLMKPELILPLADEINSSFGNNRQRSAVQSSLDWLDECLALERPEGTGICGVIVGGNDERLRLMSAAETCKRAVDAVIISGLDTCSDAAKRQQLLGVVMDAVSPSAIPRLMSGIGHPTDVLDAIASGVDGFVSTYPADLTKECSALVFWLDAEHDDVPECVKEREQSGSVLHLRETRFEKDFRPILHGCDCFACKHYTRAYVHHLLNVREMLGDILVYMHNMHQYYRFFRVVRESIDAGRFEEFKAAFDAKFVEKPSQAPPLAVPLAIKERRKERDEEVEKERKHQQTEKAKKAAEHAAKQKAAAAKRKRSESQDAAE</sequence>
<evidence type="ECO:0000256" key="1">
    <source>
        <dbReference type="ARBA" id="ARBA00022490"/>
    </source>
</evidence>
<dbReference type="GO" id="GO:0008479">
    <property type="term" value="F:tRNA-guanosine(34) queuine transglycosylase activity"/>
    <property type="evidence" value="ECO:0007669"/>
    <property type="project" value="UniProtKB-UniRule"/>
</dbReference>
<dbReference type="GO" id="GO:0046872">
    <property type="term" value="F:metal ion binding"/>
    <property type="evidence" value="ECO:0007669"/>
    <property type="project" value="UniProtKB-KW"/>
</dbReference>
<dbReference type="PANTHER" id="PTHR46064">
    <property type="entry name" value="QUEUINE TRNA-RIBOSYLTRANSFERASE ACCESSORY SUBUNIT 2"/>
    <property type="match status" value="1"/>
</dbReference>
<dbReference type="InterPro" id="IPR036511">
    <property type="entry name" value="TGT-like_sf"/>
</dbReference>
<evidence type="ECO:0000256" key="5">
    <source>
        <dbReference type="HAMAP-Rule" id="MF_03043"/>
    </source>
</evidence>
<evidence type="ECO:0000313" key="8">
    <source>
        <dbReference type="EMBL" id="DAZ94717.1"/>
    </source>
</evidence>
<dbReference type="GO" id="GO:0006400">
    <property type="term" value="P:tRNA modification"/>
    <property type="evidence" value="ECO:0007669"/>
    <property type="project" value="InterPro"/>
</dbReference>